<name>W6ZZV7_9APIC</name>
<evidence type="ECO:0000313" key="3">
    <source>
        <dbReference type="Proteomes" id="UP000030640"/>
    </source>
</evidence>
<dbReference type="Proteomes" id="UP000030640">
    <property type="component" value="Unassembled WGS sequence"/>
</dbReference>
<dbReference type="EMBL" id="KI965488">
    <property type="protein sequence ID" value="EUD64835.1"/>
    <property type="molecule type" value="Genomic_DNA"/>
</dbReference>
<dbReference type="VEuPathDB" id="PlasmoDB:C922_04782"/>
<evidence type="ECO:0000313" key="2">
    <source>
        <dbReference type="EMBL" id="EUD64835.1"/>
    </source>
</evidence>
<organism evidence="2 3">
    <name type="scientific">Plasmodium inui San Antonio 1</name>
    <dbReference type="NCBI Taxonomy" id="1237626"/>
    <lineage>
        <taxon>Eukaryota</taxon>
        <taxon>Sar</taxon>
        <taxon>Alveolata</taxon>
        <taxon>Apicomplexa</taxon>
        <taxon>Aconoidasida</taxon>
        <taxon>Haemosporida</taxon>
        <taxon>Plasmodiidae</taxon>
        <taxon>Plasmodium</taxon>
        <taxon>Plasmodium (Plasmodium)</taxon>
    </lineage>
</organism>
<feature type="region of interest" description="Disordered" evidence="1">
    <location>
        <begin position="46"/>
        <end position="65"/>
    </location>
</feature>
<reference evidence="2 3" key="1">
    <citation type="submission" date="2013-02" db="EMBL/GenBank/DDBJ databases">
        <title>The Genome Sequence of Plasmodium inui San Antonio 1.</title>
        <authorList>
            <consortium name="The Broad Institute Genome Sequencing Platform"/>
            <consortium name="The Broad Institute Genome Sequencing Center for Infectious Disease"/>
            <person name="Neafsey D."/>
            <person name="Cheeseman I."/>
            <person name="Volkman S."/>
            <person name="Adams J."/>
            <person name="Walker B."/>
            <person name="Young S.K."/>
            <person name="Zeng Q."/>
            <person name="Gargeya S."/>
            <person name="Fitzgerald M."/>
            <person name="Haas B."/>
            <person name="Abouelleil A."/>
            <person name="Alvarado L."/>
            <person name="Arachchi H.M."/>
            <person name="Berlin A.M."/>
            <person name="Chapman S.B."/>
            <person name="Dewar J."/>
            <person name="Goldberg J."/>
            <person name="Griggs A."/>
            <person name="Gujja S."/>
            <person name="Hansen M."/>
            <person name="Howarth C."/>
            <person name="Imamovic A."/>
            <person name="Larimer J."/>
            <person name="McCowan C."/>
            <person name="Murphy C."/>
            <person name="Neiman D."/>
            <person name="Pearson M."/>
            <person name="Priest M."/>
            <person name="Roberts A."/>
            <person name="Saif S."/>
            <person name="Shea T."/>
            <person name="Sisk P."/>
            <person name="Sykes S."/>
            <person name="Wortman J."/>
            <person name="Nusbaum C."/>
            <person name="Birren B."/>
        </authorList>
    </citation>
    <scope>NUCLEOTIDE SEQUENCE [LARGE SCALE GENOMIC DNA]</scope>
    <source>
        <strain evidence="2 3">San Antonio 1</strain>
    </source>
</reference>
<dbReference type="AlphaFoldDB" id="W6ZZV7"/>
<dbReference type="OrthoDB" id="390282at2759"/>
<evidence type="ECO:0000256" key="1">
    <source>
        <dbReference type="SAM" id="MobiDB-lite"/>
    </source>
</evidence>
<sequence length="172" mass="19292">MLRACGVMRRMGTTGGGYFRGAQGKSLFNDESLKKAFERVSIGSPTPLSASLPSSPSPSSSVSPPRAKINSVLNFLLSSKMLHAKWSKLEIIDELYKRKVDKKLSFHLHVLYGLGSKGLHLRRKGIISPVLFQPLLDYSQFVYIVQIMKIADRERLAGTQEQADFVRSFFRE</sequence>
<accession>W6ZZV7</accession>
<keyword evidence="3" id="KW-1185">Reference proteome</keyword>
<protein>
    <submittedName>
        <fullName evidence="2">Uncharacterized protein</fullName>
    </submittedName>
</protein>
<dbReference type="GeneID" id="20040056"/>
<proteinExistence type="predicted"/>
<gene>
    <name evidence="2" type="ORF">C922_04782</name>
</gene>
<dbReference type="RefSeq" id="XP_008818583.1">
    <property type="nucleotide sequence ID" value="XM_008820361.1"/>
</dbReference>